<evidence type="ECO:0000256" key="10">
    <source>
        <dbReference type="ARBA" id="ARBA00023163"/>
    </source>
</evidence>
<sequence>DRTTPPTPHETRVLTPSESLPNIRYGKVTAVGIPYGTPISFGAGSLPNLQSIPGAANMDQAQLNQMLLNSALVAGMLPQNQEQRQFHNRLQSQMLSQVLSEGIDEETEDGVNAAALRHAQLKAFALTQAQLRAQAGAGAMAVNGGASVSGQPNPLRRSPQLSPPSSTTVKRHRPLRQTQSAPGLSLPNNLHAQQQFQKQTQLLLQQQHQAQQLLRLQQQQALQHELLRQQLGQQKFEQLLMQQHQSKLQAEKDSKLLKERLEAQQNEHLALLQQKQRVLSEDQEANAVMDQFKRQHKLMQHMIPERVHGLQPTAPAHDSNTPAHRPLSRAHSSPIVVGRIAGQPATTGLVYDTLMLKHQCTCGDVSSHPEHPGRLQSIWARLQETGVVSRCERVRSRKATLAEILTVHSEQHTMLYGGSTQLRSRGENGDMTTLKCFTTLGCTGLGVDADTIWNEAHSANAARMAVGCVTELAYKIASGDLKNGFAVVRPPGHHAEAHQAMGFCYFNSVAIAARLLRLRMSVEKVLVIDWDIHHGNGTQQMFYDDPHVLYISLHRHDDGTFFPGTGKPEECGAGVGVGYNVNIAWNGGLDPMFGDAEYLAAFRTVVMPLAREFAPDIVLVSAGFDAACGHSPQLGGYDVSAACFANMTRQLMEVADGQIVLALEGGYSLPSLCDSAEACMRALLGDELPQLSEEHLRNRPNGNAIQSLERVLAVHSKYWTSLKRTQNQVQYSILEGKIREEEEAETVSALTSLSLQVADGSVKNSDVTMEDMEP</sequence>
<dbReference type="GO" id="GO:0040029">
    <property type="term" value="P:epigenetic regulation of gene expression"/>
    <property type="evidence" value="ECO:0007669"/>
    <property type="project" value="TreeGrafter"/>
</dbReference>
<evidence type="ECO:0000256" key="6">
    <source>
        <dbReference type="ARBA" id="ARBA00022801"/>
    </source>
</evidence>
<dbReference type="InterPro" id="IPR000286">
    <property type="entry name" value="HDACs"/>
</dbReference>
<dbReference type="PIRSF" id="PIRSF037911">
    <property type="entry name" value="HDAC_II_euk"/>
    <property type="match status" value="1"/>
</dbReference>
<dbReference type="PANTHER" id="PTHR10625:SF5">
    <property type="entry name" value="HISTONE DEACETYLASE"/>
    <property type="match status" value="1"/>
</dbReference>
<feature type="compositionally biased region" description="Low complexity" evidence="13">
    <location>
        <begin position="154"/>
        <end position="166"/>
    </location>
</feature>
<dbReference type="Pfam" id="PF00850">
    <property type="entry name" value="Hist_deacetyl"/>
    <property type="match status" value="1"/>
</dbReference>
<dbReference type="FunFam" id="3.40.800.20:FF:000002">
    <property type="entry name" value="Histone deacetylase"/>
    <property type="match status" value="1"/>
</dbReference>
<keyword evidence="15" id="KW-1185">Reference proteome</keyword>
<dbReference type="GO" id="GO:0141221">
    <property type="term" value="F:histone deacetylase activity, hydrolytic mechanism"/>
    <property type="evidence" value="ECO:0007669"/>
    <property type="project" value="UniProtKB-EC"/>
</dbReference>
<feature type="region of interest" description="Disordered" evidence="13">
    <location>
        <begin position="144"/>
        <end position="187"/>
    </location>
</feature>
<keyword evidence="9" id="KW-0805">Transcription regulation</keyword>
<gene>
    <name evidence="14" type="ORF">PACLA_8A071132</name>
</gene>
<evidence type="ECO:0000256" key="9">
    <source>
        <dbReference type="ARBA" id="ARBA00023015"/>
    </source>
</evidence>
<evidence type="ECO:0000313" key="15">
    <source>
        <dbReference type="Proteomes" id="UP001152795"/>
    </source>
</evidence>
<proteinExistence type="inferred from homology"/>
<evidence type="ECO:0000256" key="7">
    <source>
        <dbReference type="ARBA" id="ARBA00022833"/>
    </source>
</evidence>
<comment type="caution">
    <text evidence="14">The sequence shown here is derived from an EMBL/GenBank/DDBJ whole genome shotgun (WGS) entry which is preliminary data.</text>
</comment>
<name>A0A7D9IMQ9_PARCT</name>
<dbReference type="CDD" id="cd11681">
    <property type="entry name" value="HDAC_classIIa"/>
    <property type="match status" value="1"/>
</dbReference>
<dbReference type="SUPFAM" id="SSF52768">
    <property type="entry name" value="Arginase/deacetylase"/>
    <property type="match status" value="1"/>
</dbReference>
<feature type="non-terminal residue" evidence="14">
    <location>
        <position position="1"/>
    </location>
</feature>
<dbReference type="EMBL" id="CACRXK020008261">
    <property type="protein sequence ID" value="CAB4014336.1"/>
    <property type="molecule type" value="Genomic_DNA"/>
</dbReference>
<dbReference type="InterPro" id="IPR023801">
    <property type="entry name" value="His_deacetylse_dom"/>
</dbReference>
<dbReference type="GO" id="GO:0046872">
    <property type="term" value="F:metal ion binding"/>
    <property type="evidence" value="ECO:0007669"/>
    <property type="project" value="UniProtKB-KW"/>
</dbReference>
<dbReference type="GO" id="GO:0000118">
    <property type="term" value="C:histone deacetylase complex"/>
    <property type="evidence" value="ECO:0007669"/>
    <property type="project" value="TreeGrafter"/>
</dbReference>
<dbReference type="OrthoDB" id="5232919at2759"/>
<keyword evidence="5" id="KW-0479">Metal-binding</keyword>
<evidence type="ECO:0000256" key="11">
    <source>
        <dbReference type="ARBA" id="ARBA00023242"/>
    </source>
</evidence>
<keyword evidence="6" id="KW-0378">Hydrolase</keyword>
<comment type="subcellular location">
    <subcellularLocation>
        <location evidence="1">Nucleus</location>
    </subcellularLocation>
</comment>
<evidence type="ECO:0000256" key="13">
    <source>
        <dbReference type="SAM" id="MobiDB-lite"/>
    </source>
</evidence>
<evidence type="ECO:0000256" key="1">
    <source>
        <dbReference type="ARBA" id="ARBA00004123"/>
    </source>
</evidence>
<protein>
    <recommendedName>
        <fullName evidence="3">histone deacetylase</fullName>
        <ecNumber evidence="3">3.5.1.98</ecNumber>
    </recommendedName>
</protein>
<keyword evidence="8" id="KW-0156">Chromatin regulator</keyword>
<feature type="coiled-coil region" evidence="12">
    <location>
        <begin position="247"/>
        <end position="278"/>
    </location>
</feature>
<dbReference type="Proteomes" id="UP001152795">
    <property type="component" value="Unassembled WGS sequence"/>
</dbReference>
<keyword evidence="12" id="KW-0175">Coiled coil</keyword>
<dbReference type="InterPro" id="IPR046949">
    <property type="entry name" value="HDAC4/5/7/9"/>
</dbReference>
<dbReference type="InterPro" id="IPR023696">
    <property type="entry name" value="Ureohydrolase_dom_sf"/>
</dbReference>
<evidence type="ECO:0000256" key="5">
    <source>
        <dbReference type="ARBA" id="ARBA00022723"/>
    </source>
</evidence>
<keyword evidence="4" id="KW-0678">Repressor</keyword>
<evidence type="ECO:0000313" key="14">
    <source>
        <dbReference type="EMBL" id="CAB4014336.1"/>
    </source>
</evidence>
<dbReference type="GO" id="GO:0000122">
    <property type="term" value="P:negative regulation of transcription by RNA polymerase II"/>
    <property type="evidence" value="ECO:0007669"/>
    <property type="project" value="InterPro"/>
</dbReference>
<dbReference type="PRINTS" id="PR01270">
    <property type="entry name" value="HDASUPER"/>
</dbReference>
<dbReference type="AlphaFoldDB" id="A0A7D9IMQ9"/>
<keyword evidence="11" id="KW-0539">Nucleus</keyword>
<comment type="similarity">
    <text evidence="2">Belongs to the histone deacetylase family. HD type 2 subfamily.</text>
</comment>
<keyword evidence="10" id="KW-0804">Transcription</keyword>
<accession>A0A7D9IMQ9</accession>
<feature type="compositionally biased region" description="Polar residues" evidence="13">
    <location>
        <begin position="176"/>
        <end position="187"/>
    </location>
</feature>
<evidence type="ECO:0000256" key="12">
    <source>
        <dbReference type="SAM" id="Coils"/>
    </source>
</evidence>
<evidence type="ECO:0000256" key="4">
    <source>
        <dbReference type="ARBA" id="ARBA00022491"/>
    </source>
</evidence>
<dbReference type="PANTHER" id="PTHR10625">
    <property type="entry name" value="HISTONE DEACETYLASE HDAC1-RELATED"/>
    <property type="match status" value="1"/>
</dbReference>
<evidence type="ECO:0000256" key="2">
    <source>
        <dbReference type="ARBA" id="ARBA00007738"/>
    </source>
</evidence>
<evidence type="ECO:0000256" key="8">
    <source>
        <dbReference type="ARBA" id="ARBA00022853"/>
    </source>
</evidence>
<dbReference type="Gene3D" id="3.40.800.20">
    <property type="entry name" value="Histone deacetylase domain"/>
    <property type="match status" value="1"/>
</dbReference>
<reference evidence="14" key="1">
    <citation type="submission" date="2020-04" db="EMBL/GenBank/DDBJ databases">
        <authorList>
            <person name="Alioto T."/>
            <person name="Alioto T."/>
            <person name="Gomez Garrido J."/>
        </authorList>
    </citation>
    <scope>NUCLEOTIDE SEQUENCE</scope>
    <source>
        <strain evidence="14">A484AB</strain>
    </source>
</reference>
<keyword evidence="7" id="KW-0862">Zinc</keyword>
<organism evidence="14 15">
    <name type="scientific">Paramuricea clavata</name>
    <name type="common">Red gorgonian</name>
    <name type="synonym">Violescent sea-whip</name>
    <dbReference type="NCBI Taxonomy" id="317549"/>
    <lineage>
        <taxon>Eukaryota</taxon>
        <taxon>Metazoa</taxon>
        <taxon>Cnidaria</taxon>
        <taxon>Anthozoa</taxon>
        <taxon>Octocorallia</taxon>
        <taxon>Malacalcyonacea</taxon>
        <taxon>Plexauridae</taxon>
        <taxon>Paramuricea</taxon>
    </lineage>
</organism>
<dbReference type="InterPro" id="IPR037138">
    <property type="entry name" value="His_deacetylse_dom_sf"/>
</dbReference>
<dbReference type="EC" id="3.5.1.98" evidence="3"/>
<evidence type="ECO:0000256" key="3">
    <source>
        <dbReference type="ARBA" id="ARBA00012111"/>
    </source>
</evidence>